<name>A0ABP8I8I3_9BURK</name>
<keyword evidence="4" id="KW-1185">Reference proteome</keyword>
<dbReference type="EMBL" id="BAABGJ010000079">
    <property type="protein sequence ID" value="GAA4353628.1"/>
    <property type="molecule type" value="Genomic_DNA"/>
</dbReference>
<sequence>MKFGIATYGFRPADIVPLARHADDLGFDGIWLGEHILEPKEFESVHPHDEGKKFVPVHTIARKMYDMWTMVGGILGATRRLHVTTGIYLVSLRHPVATARAAITAQQIGNGRFSLGMGAGWWKEESESLGYPFEDRMKRYNEALRVLPRLFDGEWVENAGPAFPFKALRVTEEPVRIPLVFGGTAPKALERAAKVGDGWYGPMVKPEEAIGLMQQVRKLRSDMSLTTPYTYQARVWGEPTLEGLQPYIDAGFDTLVVPSETFQGELDWGMTLDQKLRRLEQIARNLRIGR</sequence>
<protein>
    <recommendedName>
        <fullName evidence="2">Luciferase-like domain-containing protein</fullName>
    </recommendedName>
</protein>
<evidence type="ECO:0000313" key="3">
    <source>
        <dbReference type="EMBL" id="GAA4353628.1"/>
    </source>
</evidence>
<dbReference type="InterPro" id="IPR050564">
    <property type="entry name" value="F420-G6PD/mer"/>
</dbReference>
<accession>A0ABP8I8I3</accession>
<keyword evidence="1" id="KW-0560">Oxidoreductase</keyword>
<proteinExistence type="predicted"/>
<dbReference type="InterPro" id="IPR011251">
    <property type="entry name" value="Luciferase-like_dom"/>
</dbReference>
<dbReference type="PANTHER" id="PTHR43244:SF1">
    <property type="entry name" value="5,10-METHYLENETETRAHYDROMETHANOPTERIN REDUCTASE"/>
    <property type="match status" value="1"/>
</dbReference>
<evidence type="ECO:0000259" key="2">
    <source>
        <dbReference type="Pfam" id="PF00296"/>
    </source>
</evidence>
<feature type="domain" description="Luciferase-like" evidence="2">
    <location>
        <begin position="7"/>
        <end position="219"/>
    </location>
</feature>
<reference evidence="4" key="1">
    <citation type="journal article" date="2019" name="Int. J. Syst. Evol. Microbiol.">
        <title>The Global Catalogue of Microorganisms (GCM) 10K type strain sequencing project: providing services to taxonomists for standard genome sequencing and annotation.</title>
        <authorList>
            <consortium name="The Broad Institute Genomics Platform"/>
            <consortium name="The Broad Institute Genome Sequencing Center for Infectious Disease"/>
            <person name="Wu L."/>
            <person name="Ma J."/>
        </authorList>
    </citation>
    <scope>NUCLEOTIDE SEQUENCE [LARGE SCALE GENOMIC DNA]</scope>
    <source>
        <strain evidence="4">JCM 17804</strain>
    </source>
</reference>
<dbReference type="RefSeq" id="WP_345540635.1">
    <property type="nucleotide sequence ID" value="NZ_BAABGJ010000079.1"/>
</dbReference>
<comment type="caution">
    <text evidence="3">The sequence shown here is derived from an EMBL/GenBank/DDBJ whole genome shotgun (WGS) entry which is preliminary data.</text>
</comment>
<dbReference type="SUPFAM" id="SSF51679">
    <property type="entry name" value="Bacterial luciferase-like"/>
    <property type="match status" value="1"/>
</dbReference>
<evidence type="ECO:0000313" key="4">
    <source>
        <dbReference type="Proteomes" id="UP001500975"/>
    </source>
</evidence>
<dbReference type="Gene3D" id="3.20.20.30">
    <property type="entry name" value="Luciferase-like domain"/>
    <property type="match status" value="1"/>
</dbReference>
<gene>
    <name evidence="3" type="ORF">GCM10023165_43960</name>
</gene>
<dbReference type="Pfam" id="PF00296">
    <property type="entry name" value="Bac_luciferase"/>
    <property type="match status" value="1"/>
</dbReference>
<organism evidence="3 4">
    <name type="scientific">Variovorax defluvii</name>
    <dbReference type="NCBI Taxonomy" id="913761"/>
    <lineage>
        <taxon>Bacteria</taxon>
        <taxon>Pseudomonadati</taxon>
        <taxon>Pseudomonadota</taxon>
        <taxon>Betaproteobacteria</taxon>
        <taxon>Burkholderiales</taxon>
        <taxon>Comamonadaceae</taxon>
        <taxon>Variovorax</taxon>
    </lineage>
</organism>
<dbReference type="InterPro" id="IPR036661">
    <property type="entry name" value="Luciferase-like_sf"/>
</dbReference>
<evidence type="ECO:0000256" key="1">
    <source>
        <dbReference type="ARBA" id="ARBA00023002"/>
    </source>
</evidence>
<dbReference type="PANTHER" id="PTHR43244">
    <property type="match status" value="1"/>
</dbReference>
<dbReference type="Proteomes" id="UP001500975">
    <property type="component" value="Unassembled WGS sequence"/>
</dbReference>